<dbReference type="GO" id="GO:0005737">
    <property type="term" value="C:cytoplasm"/>
    <property type="evidence" value="ECO:0007669"/>
    <property type="project" value="TreeGrafter"/>
</dbReference>
<dbReference type="STRING" id="105984.A0A427XDM8"/>
<feature type="region of interest" description="Disordered" evidence="6">
    <location>
        <begin position="80"/>
        <end position="108"/>
    </location>
</feature>
<dbReference type="EMBL" id="RSCE01000020">
    <property type="protein sequence ID" value="RSH76837.1"/>
    <property type="molecule type" value="Genomic_DNA"/>
</dbReference>
<evidence type="ECO:0000256" key="5">
    <source>
        <dbReference type="PROSITE-ProRule" id="PRU00288"/>
    </source>
</evidence>
<comment type="caution">
    <text evidence="8">The sequence shown here is derived from an EMBL/GenBank/DDBJ whole genome shotgun (WGS) entry which is preliminary data.</text>
</comment>
<protein>
    <recommendedName>
        <fullName evidence="7">Arf-GAP domain-containing protein</fullName>
    </recommendedName>
</protein>
<keyword evidence="9" id="KW-1185">Reference proteome</keyword>
<feature type="domain" description="Arf-GAP" evidence="7">
    <location>
        <begin position="8"/>
        <end position="123"/>
    </location>
</feature>
<evidence type="ECO:0000256" key="1">
    <source>
        <dbReference type="ARBA" id="ARBA00022468"/>
    </source>
</evidence>
<keyword evidence="1" id="KW-0343">GTPase activation</keyword>
<dbReference type="Pfam" id="PF01412">
    <property type="entry name" value="ArfGap"/>
    <property type="match status" value="1"/>
</dbReference>
<keyword evidence="4" id="KW-0862">Zinc</keyword>
<dbReference type="InterPro" id="IPR038508">
    <property type="entry name" value="ArfGAP_dom_sf"/>
</dbReference>
<dbReference type="CDD" id="cd08204">
    <property type="entry name" value="ArfGap"/>
    <property type="match status" value="1"/>
</dbReference>
<dbReference type="PANTHER" id="PTHR45705:SF1">
    <property type="entry name" value="FI20236P1"/>
    <property type="match status" value="1"/>
</dbReference>
<evidence type="ECO:0000259" key="7">
    <source>
        <dbReference type="PROSITE" id="PS50115"/>
    </source>
</evidence>
<dbReference type="InterPro" id="IPR037278">
    <property type="entry name" value="ARFGAP/RecO"/>
</dbReference>
<dbReference type="GeneID" id="39589781"/>
<dbReference type="PROSITE" id="PS50115">
    <property type="entry name" value="ARFGAP"/>
    <property type="match status" value="1"/>
</dbReference>
<dbReference type="SMART" id="SM00105">
    <property type="entry name" value="ArfGap"/>
    <property type="match status" value="1"/>
</dbReference>
<accession>A0A427XDM8</accession>
<gene>
    <name evidence="8" type="ORF">EHS24_005238</name>
</gene>
<dbReference type="OrthoDB" id="10266696at2759"/>
<feature type="region of interest" description="Disordered" evidence="6">
    <location>
        <begin position="146"/>
        <end position="215"/>
    </location>
</feature>
<evidence type="ECO:0000313" key="9">
    <source>
        <dbReference type="Proteomes" id="UP000279236"/>
    </source>
</evidence>
<dbReference type="Proteomes" id="UP000279236">
    <property type="component" value="Unassembled WGS sequence"/>
</dbReference>
<evidence type="ECO:0000256" key="4">
    <source>
        <dbReference type="ARBA" id="ARBA00022833"/>
    </source>
</evidence>
<reference evidence="8 9" key="1">
    <citation type="submission" date="2018-11" db="EMBL/GenBank/DDBJ databases">
        <title>Genome sequence of Apiotrichum porosum DSM 27194.</title>
        <authorList>
            <person name="Aliyu H."/>
            <person name="Gorte O."/>
            <person name="Ochsenreither K."/>
        </authorList>
    </citation>
    <scope>NUCLEOTIDE SEQUENCE [LARGE SCALE GENOMIC DNA]</scope>
    <source>
        <strain evidence="8 9">DSM 27194</strain>
    </source>
</reference>
<dbReference type="GO" id="GO:0008270">
    <property type="term" value="F:zinc ion binding"/>
    <property type="evidence" value="ECO:0007669"/>
    <property type="project" value="UniProtKB-KW"/>
</dbReference>
<feature type="compositionally biased region" description="Low complexity" evidence="6">
    <location>
        <begin position="193"/>
        <end position="213"/>
    </location>
</feature>
<dbReference type="InterPro" id="IPR051718">
    <property type="entry name" value="ARF_GTPase-activating"/>
</dbReference>
<dbReference type="PANTHER" id="PTHR45705">
    <property type="entry name" value="FI20236P1"/>
    <property type="match status" value="1"/>
</dbReference>
<dbReference type="Gene3D" id="1.10.220.150">
    <property type="entry name" value="Arf GTPase activating protein"/>
    <property type="match status" value="1"/>
</dbReference>
<dbReference type="AlphaFoldDB" id="A0A427XDM8"/>
<evidence type="ECO:0000256" key="6">
    <source>
        <dbReference type="SAM" id="MobiDB-lite"/>
    </source>
</evidence>
<keyword evidence="2" id="KW-0479">Metal-binding</keyword>
<keyword evidence="3 5" id="KW-0863">Zinc-finger</keyword>
<dbReference type="InterPro" id="IPR001164">
    <property type="entry name" value="ArfGAP_dom"/>
</dbReference>
<name>A0A427XDM8_9TREE</name>
<dbReference type="FunFam" id="1.10.220.150:FF:000009">
    <property type="entry name" value="stromal membrane-associated protein 1 isoform X1"/>
    <property type="match status" value="1"/>
</dbReference>
<evidence type="ECO:0000256" key="2">
    <source>
        <dbReference type="ARBA" id="ARBA00022723"/>
    </source>
</evidence>
<evidence type="ECO:0000256" key="3">
    <source>
        <dbReference type="ARBA" id="ARBA00022771"/>
    </source>
</evidence>
<feature type="compositionally biased region" description="Polar residues" evidence="6">
    <location>
        <begin position="174"/>
        <end position="192"/>
    </location>
</feature>
<evidence type="ECO:0000313" key="8">
    <source>
        <dbReference type="EMBL" id="RSH76837.1"/>
    </source>
</evidence>
<dbReference type="RefSeq" id="XP_028471984.1">
    <property type="nucleotide sequence ID" value="XM_028620768.1"/>
</dbReference>
<dbReference type="PRINTS" id="PR00405">
    <property type="entry name" value="REVINTRACTNG"/>
</dbReference>
<dbReference type="GO" id="GO:0005096">
    <property type="term" value="F:GTPase activator activity"/>
    <property type="evidence" value="ECO:0007669"/>
    <property type="project" value="UniProtKB-KW"/>
</dbReference>
<sequence>MNAAQRIQRQLDEVLKSPGNDKCADCHALHPRWASVNLGIFLCVTCASVHRKMGTHKSRVKSLTLDEWTREQVTTMRDMGNTKSNSIYNPDERLYPPPVTTGADERDSEISKYIRRKYELGAFKRGASRGLASSNAITSRALARDARSGQSSLDTPSFDGAIKQLPALPISPGRRSTASTGPVWNNLSSQNTGASAASASSSGSAGGRATFSAPTRSMTAPTFSVTPAATSLSAPARAVAPTTNAAAAAAPARPNLLVDVAGSSSSTRPLQLSNFPTVPAWNPQQQPPAATPNFHAATSPMPITSPLALGQQAFFSGSVSPQPSAFAFQQQQQQYGTSPGAPQMGMQMQMPMQMQAQAQAQGAFLQQPMGYMQQPTGYMQQQGMGMGMNGMNGMNAVQMNSGGGMGMQMNGMAMNGGGMMAAPYGQQQYQAYGSY</sequence>
<proteinExistence type="predicted"/>
<dbReference type="SUPFAM" id="SSF57863">
    <property type="entry name" value="ArfGap/RecO-like zinc finger"/>
    <property type="match status" value="1"/>
</dbReference>
<organism evidence="8 9">
    <name type="scientific">Apiotrichum porosum</name>
    <dbReference type="NCBI Taxonomy" id="105984"/>
    <lineage>
        <taxon>Eukaryota</taxon>
        <taxon>Fungi</taxon>
        <taxon>Dikarya</taxon>
        <taxon>Basidiomycota</taxon>
        <taxon>Agaricomycotina</taxon>
        <taxon>Tremellomycetes</taxon>
        <taxon>Trichosporonales</taxon>
        <taxon>Trichosporonaceae</taxon>
        <taxon>Apiotrichum</taxon>
    </lineage>
</organism>